<dbReference type="EMBL" id="LAZR01046538">
    <property type="protein sequence ID" value="KKK96313.1"/>
    <property type="molecule type" value="Genomic_DNA"/>
</dbReference>
<keyword evidence="1" id="KW-0472">Membrane</keyword>
<proteinExistence type="predicted"/>
<evidence type="ECO:0000256" key="1">
    <source>
        <dbReference type="SAM" id="Phobius"/>
    </source>
</evidence>
<dbReference type="PANTHER" id="PTHR35610">
    <property type="entry name" value="3-ISOPROPYLMALATE DEHYDRATASE-RELATED"/>
    <property type="match status" value="1"/>
</dbReference>
<reference evidence="2" key="1">
    <citation type="journal article" date="2015" name="Nature">
        <title>Complex archaea that bridge the gap between prokaryotes and eukaryotes.</title>
        <authorList>
            <person name="Spang A."/>
            <person name="Saw J.H."/>
            <person name="Jorgensen S.L."/>
            <person name="Zaremba-Niedzwiedzka K."/>
            <person name="Martijn J."/>
            <person name="Lind A.E."/>
            <person name="van Eijk R."/>
            <person name="Schleper C."/>
            <person name="Guy L."/>
            <person name="Ettema T.J."/>
        </authorList>
    </citation>
    <scope>NUCLEOTIDE SEQUENCE</scope>
</reference>
<sequence>MQKGAFPEAEVFEIKKVNYNSPIVFAGFVGAGLAGSLSVGYIIEKLKMQEVAYMRSKYLPPSTVFIQGRLRHPFRFYSNKEGTICAVICEITLRMEGLYTLVAAILDWAEQKGSNEIVILDGVETDKPHDKKAYCAAEEDLCRIMEDKGIKMIPQGFITGIPGGILNECILRKIQGVTLLVKASHQSPDTVAAATLVEAVNKAYQMNIDTKDLLNQKEKIGIDFKELSEKYAKDRKADAGMYM</sequence>
<accession>A0A0F8ZR24</accession>
<name>A0A0F8ZR24_9ZZZZ</name>
<comment type="caution">
    <text evidence="2">The sequence shown here is derived from an EMBL/GenBank/DDBJ whole genome shotgun (WGS) entry which is preliminary data.</text>
</comment>
<dbReference type="InterPro" id="IPR019151">
    <property type="entry name" value="Proteasome_assmbl_chaperone_2"/>
</dbReference>
<dbReference type="PANTHER" id="PTHR35610:SF7">
    <property type="entry name" value="3-ISOPROPYLMALATE DEHYDRATASE"/>
    <property type="match status" value="1"/>
</dbReference>
<protein>
    <recommendedName>
        <fullName evidence="3">Proteasome assembly chaperone family protein</fullName>
    </recommendedName>
</protein>
<keyword evidence="1" id="KW-1133">Transmembrane helix</keyword>
<gene>
    <name evidence="2" type="ORF">LCGC14_2664010</name>
</gene>
<dbReference type="AlphaFoldDB" id="A0A0F8ZR24"/>
<evidence type="ECO:0008006" key="3">
    <source>
        <dbReference type="Google" id="ProtNLM"/>
    </source>
</evidence>
<organism evidence="2">
    <name type="scientific">marine sediment metagenome</name>
    <dbReference type="NCBI Taxonomy" id="412755"/>
    <lineage>
        <taxon>unclassified sequences</taxon>
        <taxon>metagenomes</taxon>
        <taxon>ecological metagenomes</taxon>
    </lineage>
</organism>
<feature type="transmembrane region" description="Helical" evidence="1">
    <location>
        <begin position="23"/>
        <end position="43"/>
    </location>
</feature>
<dbReference type="Pfam" id="PF09754">
    <property type="entry name" value="PAC2"/>
    <property type="match status" value="1"/>
</dbReference>
<keyword evidence="1" id="KW-0812">Transmembrane</keyword>
<dbReference type="Gene3D" id="3.40.50.10900">
    <property type="entry name" value="PAC-like subunit"/>
    <property type="match status" value="1"/>
</dbReference>
<dbReference type="InterPro" id="IPR038389">
    <property type="entry name" value="PSMG2_sf"/>
</dbReference>
<evidence type="ECO:0000313" key="2">
    <source>
        <dbReference type="EMBL" id="KKK96313.1"/>
    </source>
</evidence>
<dbReference type="SUPFAM" id="SSF159659">
    <property type="entry name" value="Cgl1923-like"/>
    <property type="match status" value="1"/>
</dbReference>